<evidence type="ECO:0000256" key="8">
    <source>
        <dbReference type="ARBA" id="ARBA00022786"/>
    </source>
</evidence>
<dbReference type="CDD" id="cd08066">
    <property type="entry name" value="MPN_AMSH_like"/>
    <property type="match status" value="1"/>
</dbReference>
<protein>
    <submittedName>
        <fullName evidence="15">AMSH-like ubiquitin thioesterase 3</fullName>
    </submittedName>
</protein>
<reference evidence="15" key="1">
    <citation type="journal article" date="2017" name="Gigascience">
        <title>The genome draft of coconut (Cocos nucifera).</title>
        <authorList>
            <person name="Xiao Y."/>
            <person name="Xu P."/>
            <person name="Fan H."/>
            <person name="Baudouin L."/>
            <person name="Xia W."/>
            <person name="Bocs S."/>
            <person name="Xu J."/>
            <person name="Li Q."/>
            <person name="Guo A."/>
            <person name="Zhou L."/>
            <person name="Li J."/>
            <person name="Wu Y."/>
            <person name="Ma Z."/>
            <person name="Armero A."/>
            <person name="Issali A.E."/>
            <person name="Liu N."/>
            <person name="Peng M."/>
            <person name="Yang Y."/>
        </authorList>
    </citation>
    <scope>NUCLEOTIDE SEQUENCE</scope>
    <source>
        <tissue evidence="15">Spear leaf of Hainan Tall coconut</tissue>
    </source>
</reference>
<keyword evidence="6" id="KW-0645">Protease</keyword>
<dbReference type="GO" id="GO:0046872">
    <property type="term" value="F:metal ion binding"/>
    <property type="evidence" value="ECO:0007669"/>
    <property type="project" value="UniProtKB-KW"/>
</dbReference>
<dbReference type="Pfam" id="PF08969">
    <property type="entry name" value="USP8_dimer"/>
    <property type="match status" value="1"/>
</dbReference>
<sequence>MRPSVRAINLNACAQRVEVDNRISLHYYYRIADNLLRQASIYREEKNLIDLYIILLRFSSLMCETIPSHRDYQTLLPKERAIFRKKLLDVMDELESLKPSVQRQVDELNKGHFQSDTQEIISYGTTPAKKQIFPSLRIEQAPTRSTSQLSRKPSNERNLVVSSDRMQLERQFQRLSLSLPQPKEETLSRHSILGPNGLRGQWTGPITGIRVQYPNNAELIQSGITGVNQDEQYGAITVNEGDSRKSSYDLESVLSLDDGRWSVPVEKSCSLATNIAQEGSVQLNIRQPSPPPVLAELQPEVHTISPSNVADPRPGPPKHTLDGMPDSKEYQDLHVPVKMMECFLRLAEANTAKNLETCGVLAGSLKNRMFFVTTLIIPKQESTSDSCQTKDEEEIFDVQDKRSLFPLGWIHTHPTQTCFMSSIDLHTHYSYQIMLPEAIAIVMAPTDTSRTHGIFHLTDPSGVSIIRNCQERGFHPHEQPSDGSPIYEHCSHVYMNSNLKFDVIDLRNT</sequence>
<comment type="similarity">
    <text evidence="4">Belongs to the peptidase M67C family.</text>
</comment>
<dbReference type="PROSITE" id="PS50249">
    <property type="entry name" value="MPN"/>
    <property type="match status" value="1"/>
</dbReference>
<evidence type="ECO:0000313" key="15">
    <source>
        <dbReference type="EMBL" id="KAG1365285.1"/>
    </source>
</evidence>
<keyword evidence="12" id="KW-0472">Membrane</keyword>
<evidence type="ECO:0000313" key="16">
    <source>
        <dbReference type="Proteomes" id="UP000797356"/>
    </source>
</evidence>
<dbReference type="PANTHER" id="PTHR12947:SF18">
    <property type="entry name" value="AMSH-LIKE UBIQUITIN THIOESTERASE 3"/>
    <property type="match status" value="1"/>
</dbReference>
<dbReference type="GO" id="GO:0140492">
    <property type="term" value="F:metal-dependent deubiquitinase activity"/>
    <property type="evidence" value="ECO:0007669"/>
    <property type="project" value="InterPro"/>
</dbReference>
<evidence type="ECO:0000256" key="12">
    <source>
        <dbReference type="ARBA" id="ARBA00023136"/>
    </source>
</evidence>
<dbReference type="EMBL" id="CM017883">
    <property type="protein sequence ID" value="KAG1365285.1"/>
    <property type="molecule type" value="Genomic_DNA"/>
</dbReference>
<dbReference type="AlphaFoldDB" id="A0A8K0NAG1"/>
<dbReference type="GO" id="GO:0016020">
    <property type="term" value="C:membrane"/>
    <property type="evidence" value="ECO:0007669"/>
    <property type="project" value="UniProtKB-SubCell"/>
</dbReference>
<evidence type="ECO:0000256" key="11">
    <source>
        <dbReference type="ARBA" id="ARBA00023049"/>
    </source>
</evidence>
<dbReference type="Gene3D" id="3.40.140.10">
    <property type="entry name" value="Cytidine Deaminase, domain 2"/>
    <property type="match status" value="1"/>
</dbReference>
<name>A0A8K0NAG1_COCNU</name>
<evidence type="ECO:0000256" key="3">
    <source>
        <dbReference type="ARBA" id="ARBA00004496"/>
    </source>
</evidence>
<comment type="caution">
    <text evidence="15">The sequence shown here is derived from an EMBL/GenBank/DDBJ whole genome shotgun (WGS) entry which is preliminary data.</text>
</comment>
<dbReference type="InterPro" id="IPR037518">
    <property type="entry name" value="MPN"/>
</dbReference>
<evidence type="ECO:0000256" key="4">
    <source>
        <dbReference type="ARBA" id="ARBA00010981"/>
    </source>
</evidence>
<feature type="region of interest" description="Disordered" evidence="13">
    <location>
        <begin position="304"/>
        <end position="328"/>
    </location>
</feature>
<dbReference type="GO" id="GO:0070536">
    <property type="term" value="P:protein K63-linked deubiquitination"/>
    <property type="evidence" value="ECO:0007669"/>
    <property type="project" value="InterPro"/>
</dbReference>
<evidence type="ECO:0000256" key="1">
    <source>
        <dbReference type="ARBA" id="ARBA00001947"/>
    </source>
</evidence>
<dbReference type="SMART" id="SM00232">
    <property type="entry name" value="JAB_MPN"/>
    <property type="match status" value="1"/>
</dbReference>
<dbReference type="FunFam" id="3.40.140.10:FF:000024">
    <property type="entry name" value="AMSH-like ubiquitin thioesterase 3"/>
    <property type="match status" value="1"/>
</dbReference>
<dbReference type="GO" id="GO:0071108">
    <property type="term" value="P:protein K48-linked deubiquitination"/>
    <property type="evidence" value="ECO:0007669"/>
    <property type="project" value="TreeGrafter"/>
</dbReference>
<feature type="domain" description="MPN" evidence="14">
    <location>
        <begin position="332"/>
        <end position="463"/>
    </location>
</feature>
<keyword evidence="16" id="KW-1185">Reference proteome</keyword>
<dbReference type="GO" id="GO:0061578">
    <property type="term" value="F:K63-linked deubiquitinase activity"/>
    <property type="evidence" value="ECO:0007669"/>
    <property type="project" value="InterPro"/>
</dbReference>
<evidence type="ECO:0000256" key="6">
    <source>
        <dbReference type="ARBA" id="ARBA00022670"/>
    </source>
</evidence>
<dbReference type="Pfam" id="PF01398">
    <property type="entry name" value="JAB"/>
    <property type="match status" value="1"/>
</dbReference>
<dbReference type="InterPro" id="IPR044098">
    <property type="entry name" value="STAMBP/STALP-like_MPN"/>
</dbReference>
<dbReference type="GO" id="GO:0006508">
    <property type="term" value="P:proteolysis"/>
    <property type="evidence" value="ECO:0007669"/>
    <property type="project" value="UniProtKB-KW"/>
</dbReference>
<keyword evidence="10" id="KW-0862">Zinc</keyword>
<keyword evidence="11" id="KW-0482">Metalloprotease</keyword>
<dbReference type="FunFam" id="1.20.58.80:FF:000020">
    <property type="entry name" value="AMSH-like ubiquitin thioesterase 3"/>
    <property type="match status" value="1"/>
</dbReference>
<evidence type="ECO:0000259" key="14">
    <source>
        <dbReference type="PROSITE" id="PS50249"/>
    </source>
</evidence>
<dbReference type="InterPro" id="IPR000555">
    <property type="entry name" value="JAMM/MPN+_dom"/>
</dbReference>
<evidence type="ECO:0000256" key="10">
    <source>
        <dbReference type="ARBA" id="ARBA00022833"/>
    </source>
</evidence>
<comment type="subcellular location">
    <subcellularLocation>
        <location evidence="3">Cytoplasm</location>
    </subcellularLocation>
    <subcellularLocation>
        <location evidence="2">Membrane</location>
        <topology evidence="2">Peripheral membrane protein</topology>
    </subcellularLocation>
</comment>
<keyword evidence="5" id="KW-0963">Cytoplasm</keyword>
<dbReference type="InterPro" id="IPR015063">
    <property type="entry name" value="USP8_dimer"/>
</dbReference>
<comment type="cofactor">
    <cofactor evidence="1">
        <name>Zn(2+)</name>
        <dbReference type="ChEBI" id="CHEBI:29105"/>
    </cofactor>
</comment>
<evidence type="ECO:0000256" key="9">
    <source>
        <dbReference type="ARBA" id="ARBA00022801"/>
    </source>
</evidence>
<dbReference type="PANTHER" id="PTHR12947">
    <property type="entry name" value="AMSH-LIKE PROTEASE"/>
    <property type="match status" value="1"/>
</dbReference>
<organism evidence="15 16">
    <name type="scientific">Cocos nucifera</name>
    <name type="common">Coconut palm</name>
    <dbReference type="NCBI Taxonomy" id="13894"/>
    <lineage>
        <taxon>Eukaryota</taxon>
        <taxon>Viridiplantae</taxon>
        <taxon>Streptophyta</taxon>
        <taxon>Embryophyta</taxon>
        <taxon>Tracheophyta</taxon>
        <taxon>Spermatophyta</taxon>
        <taxon>Magnoliopsida</taxon>
        <taxon>Liliopsida</taxon>
        <taxon>Arecaceae</taxon>
        <taxon>Arecoideae</taxon>
        <taxon>Cocoseae</taxon>
        <taxon>Attaleinae</taxon>
        <taxon>Cocos</taxon>
    </lineage>
</organism>
<dbReference type="GO" id="GO:0005768">
    <property type="term" value="C:endosome"/>
    <property type="evidence" value="ECO:0007669"/>
    <property type="project" value="TreeGrafter"/>
</dbReference>
<dbReference type="OrthoDB" id="3640at2759"/>
<keyword evidence="8" id="KW-0833">Ubl conjugation pathway</keyword>
<feature type="compositionally biased region" description="Basic and acidic residues" evidence="13">
    <location>
        <begin position="319"/>
        <end position="328"/>
    </location>
</feature>
<evidence type="ECO:0000256" key="5">
    <source>
        <dbReference type="ARBA" id="ARBA00022490"/>
    </source>
</evidence>
<reference evidence="15" key="2">
    <citation type="submission" date="2019-07" db="EMBL/GenBank/DDBJ databases">
        <authorList>
            <person name="Yang Y."/>
            <person name="Bocs S."/>
            <person name="Baudouin L."/>
        </authorList>
    </citation>
    <scope>NUCLEOTIDE SEQUENCE</scope>
    <source>
        <tissue evidence="15">Spear leaf of Hainan Tall coconut</tissue>
    </source>
</reference>
<keyword evidence="7" id="KW-0479">Metal-binding</keyword>
<evidence type="ECO:0000256" key="13">
    <source>
        <dbReference type="SAM" id="MobiDB-lite"/>
    </source>
</evidence>
<keyword evidence="9" id="KW-0378">Hydrolase</keyword>
<evidence type="ECO:0000256" key="7">
    <source>
        <dbReference type="ARBA" id="ARBA00022723"/>
    </source>
</evidence>
<gene>
    <name evidence="15" type="ORF">COCNU_12G002850</name>
</gene>
<dbReference type="SUPFAM" id="SSF102712">
    <property type="entry name" value="JAB1/MPN domain"/>
    <property type="match status" value="1"/>
</dbReference>
<proteinExistence type="inferred from homology"/>
<dbReference type="Gene3D" id="1.20.58.80">
    <property type="entry name" value="Phosphotransferase system, lactose/cellobiose-type IIA subunit"/>
    <property type="match status" value="1"/>
</dbReference>
<evidence type="ECO:0000256" key="2">
    <source>
        <dbReference type="ARBA" id="ARBA00004170"/>
    </source>
</evidence>
<accession>A0A8K0NAG1</accession>
<dbReference type="Proteomes" id="UP000797356">
    <property type="component" value="Chromosome 12"/>
</dbReference>